<evidence type="ECO:0000313" key="3">
    <source>
        <dbReference type="Proteomes" id="UP001178888"/>
    </source>
</evidence>
<comment type="caution">
    <text evidence="2">The sequence shown here is derived from an EMBL/GenBank/DDBJ whole genome shotgun (WGS) entry which is preliminary data.</text>
</comment>
<dbReference type="CDD" id="cd00093">
    <property type="entry name" value="HTH_XRE"/>
    <property type="match status" value="1"/>
</dbReference>
<proteinExistence type="predicted"/>
<protein>
    <submittedName>
        <fullName evidence="2">Helix-turn-helix transcriptional regulator</fullName>
    </submittedName>
</protein>
<dbReference type="InterPro" id="IPR010982">
    <property type="entry name" value="Lambda_DNA-bd_dom_sf"/>
</dbReference>
<dbReference type="InterPro" id="IPR001387">
    <property type="entry name" value="Cro/C1-type_HTH"/>
</dbReference>
<reference evidence="2" key="1">
    <citation type="submission" date="2023-08" db="EMBL/GenBank/DDBJ databases">
        <title>Nitrogen cycling bacteria in agricultural field soils.</title>
        <authorList>
            <person name="Jang J."/>
        </authorList>
    </citation>
    <scope>NUCLEOTIDE SEQUENCE</scope>
    <source>
        <strain evidence="2">PS3-36</strain>
    </source>
</reference>
<dbReference type="Proteomes" id="UP001178888">
    <property type="component" value="Unassembled WGS sequence"/>
</dbReference>
<sequence>MSWFGKDKPRLAKYLSRHGLSQKDLQEGSGVSRATINRLCTDSDHQPTLGTAKKIVKFLRKFDSDITYEDFFDM</sequence>
<dbReference type="RefSeq" id="WP_308914534.1">
    <property type="nucleotide sequence ID" value="NZ_JAVGVR010000002.1"/>
</dbReference>
<dbReference type="SUPFAM" id="SSF47413">
    <property type="entry name" value="lambda repressor-like DNA-binding domains"/>
    <property type="match status" value="1"/>
</dbReference>
<keyword evidence="3" id="KW-1185">Reference proteome</keyword>
<accession>A0AA90Z5F2</accession>
<evidence type="ECO:0000313" key="2">
    <source>
        <dbReference type="EMBL" id="MDQ6600908.1"/>
    </source>
</evidence>
<evidence type="ECO:0000259" key="1">
    <source>
        <dbReference type="PROSITE" id="PS50943"/>
    </source>
</evidence>
<dbReference type="Pfam" id="PF01381">
    <property type="entry name" value="HTH_3"/>
    <property type="match status" value="1"/>
</dbReference>
<name>A0AA90Z5F2_9BACI</name>
<dbReference type="PROSITE" id="PS50943">
    <property type="entry name" value="HTH_CROC1"/>
    <property type="match status" value="1"/>
</dbReference>
<dbReference type="EMBL" id="JAVGVR010000002">
    <property type="protein sequence ID" value="MDQ6600908.1"/>
    <property type="molecule type" value="Genomic_DNA"/>
</dbReference>
<feature type="domain" description="HTH cro/C1-type" evidence="1">
    <location>
        <begin position="11"/>
        <end position="69"/>
    </location>
</feature>
<dbReference type="AlphaFoldDB" id="A0AA90Z5F2"/>
<dbReference type="Gene3D" id="1.10.260.40">
    <property type="entry name" value="lambda repressor-like DNA-binding domains"/>
    <property type="match status" value="1"/>
</dbReference>
<gene>
    <name evidence="2" type="ORF">RCG21_32450</name>
</gene>
<organism evidence="2 3">
    <name type="scientific">Bacillus salipaludis</name>
    <dbReference type="NCBI Taxonomy" id="2547811"/>
    <lineage>
        <taxon>Bacteria</taxon>
        <taxon>Bacillati</taxon>
        <taxon>Bacillota</taxon>
        <taxon>Bacilli</taxon>
        <taxon>Bacillales</taxon>
        <taxon>Bacillaceae</taxon>
        <taxon>Bacillus</taxon>
    </lineage>
</organism>
<dbReference type="SMART" id="SM00530">
    <property type="entry name" value="HTH_XRE"/>
    <property type="match status" value="1"/>
</dbReference>
<dbReference type="GO" id="GO:0003677">
    <property type="term" value="F:DNA binding"/>
    <property type="evidence" value="ECO:0007669"/>
    <property type="project" value="InterPro"/>
</dbReference>